<proteinExistence type="inferred from homology"/>
<evidence type="ECO:0000313" key="13">
    <source>
        <dbReference type="EMBL" id="CAC5424540.1"/>
    </source>
</evidence>
<accession>A0A6J8EVQ6</accession>
<evidence type="ECO:0000256" key="10">
    <source>
        <dbReference type="ARBA" id="ARBA00023303"/>
    </source>
</evidence>
<keyword evidence="14" id="KW-1185">Reference proteome</keyword>
<evidence type="ECO:0000256" key="6">
    <source>
        <dbReference type="ARBA" id="ARBA00023053"/>
    </source>
</evidence>
<dbReference type="InterPro" id="IPR001873">
    <property type="entry name" value="ENaC"/>
</dbReference>
<keyword evidence="3 11" id="KW-0894">Sodium channel</keyword>
<keyword evidence="8 12" id="KW-0472">Membrane</keyword>
<keyword evidence="5 12" id="KW-1133">Transmembrane helix</keyword>
<evidence type="ECO:0000256" key="8">
    <source>
        <dbReference type="ARBA" id="ARBA00023136"/>
    </source>
</evidence>
<dbReference type="OrthoDB" id="6114972at2759"/>
<dbReference type="Pfam" id="PF00858">
    <property type="entry name" value="ASC"/>
    <property type="match status" value="2"/>
</dbReference>
<evidence type="ECO:0000256" key="3">
    <source>
        <dbReference type="ARBA" id="ARBA00022461"/>
    </source>
</evidence>
<dbReference type="AlphaFoldDB" id="A0A6J8EVQ6"/>
<evidence type="ECO:0000256" key="1">
    <source>
        <dbReference type="ARBA" id="ARBA00004141"/>
    </source>
</evidence>
<dbReference type="PANTHER" id="PTHR11690:SF300">
    <property type="entry name" value="PICKPOCKET PROTEIN 19"/>
    <property type="match status" value="1"/>
</dbReference>
<dbReference type="Gene3D" id="1.10.287.770">
    <property type="entry name" value="YojJ-like"/>
    <property type="match status" value="1"/>
</dbReference>
<evidence type="ECO:0000256" key="9">
    <source>
        <dbReference type="ARBA" id="ARBA00023201"/>
    </source>
</evidence>
<feature type="transmembrane region" description="Helical" evidence="12">
    <location>
        <begin position="343"/>
        <end position="369"/>
    </location>
</feature>
<dbReference type="GO" id="GO:0015280">
    <property type="term" value="F:ligand-gated sodium channel activity"/>
    <property type="evidence" value="ECO:0007669"/>
    <property type="project" value="TreeGrafter"/>
</dbReference>
<evidence type="ECO:0000256" key="7">
    <source>
        <dbReference type="ARBA" id="ARBA00023065"/>
    </source>
</evidence>
<name>A0A6J8EVQ6_MYTCO</name>
<organism evidence="13 14">
    <name type="scientific">Mytilus coruscus</name>
    <name type="common">Sea mussel</name>
    <dbReference type="NCBI Taxonomy" id="42192"/>
    <lineage>
        <taxon>Eukaryota</taxon>
        <taxon>Metazoa</taxon>
        <taxon>Spiralia</taxon>
        <taxon>Lophotrochozoa</taxon>
        <taxon>Mollusca</taxon>
        <taxon>Bivalvia</taxon>
        <taxon>Autobranchia</taxon>
        <taxon>Pteriomorphia</taxon>
        <taxon>Mytilida</taxon>
        <taxon>Mytiloidea</taxon>
        <taxon>Mytilidae</taxon>
        <taxon>Mytilinae</taxon>
        <taxon>Mytilus</taxon>
    </lineage>
</organism>
<reference evidence="13 14" key="1">
    <citation type="submission" date="2020-06" db="EMBL/GenBank/DDBJ databases">
        <authorList>
            <person name="Li R."/>
            <person name="Bekaert M."/>
        </authorList>
    </citation>
    <scope>NUCLEOTIDE SEQUENCE [LARGE SCALE GENOMIC DNA]</scope>
    <source>
        <strain evidence="14">wild</strain>
    </source>
</reference>
<keyword evidence="10 11" id="KW-0407">Ion channel</keyword>
<keyword evidence="6" id="KW-0915">Sodium</keyword>
<dbReference type="EMBL" id="CACVKT020010046">
    <property type="protein sequence ID" value="CAC5424540.1"/>
    <property type="molecule type" value="Genomic_DNA"/>
</dbReference>
<keyword evidence="9 11" id="KW-0739">Sodium transport</keyword>
<gene>
    <name evidence="13" type="ORF">MCOR_56434</name>
</gene>
<evidence type="ECO:0000256" key="4">
    <source>
        <dbReference type="ARBA" id="ARBA00022692"/>
    </source>
</evidence>
<dbReference type="PANTHER" id="PTHR11690">
    <property type="entry name" value="AMILORIDE-SENSITIVE SODIUM CHANNEL-RELATED"/>
    <property type="match status" value="1"/>
</dbReference>
<keyword evidence="4 11" id="KW-0812">Transmembrane</keyword>
<comment type="subcellular location">
    <subcellularLocation>
        <location evidence="1">Membrane</location>
        <topology evidence="1">Multi-pass membrane protein</topology>
    </subcellularLocation>
</comment>
<comment type="similarity">
    <text evidence="11">Belongs to the amiloride-sensitive sodium channel (TC 1.A.6) family.</text>
</comment>
<evidence type="ECO:0000256" key="12">
    <source>
        <dbReference type="SAM" id="Phobius"/>
    </source>
</evidence>
<evidence type="ECO:0000256" key="2">
    <source>
        <dbReference type="ARBA" id="ARBA00022448"/>
    </source>
</evidence>
<keyword evidence="2 11" id="KW-0813">Transport</keyword>
<dbReference type="GO" id="GO:0005886">
    <property type="term" value="C:plasma membrane"/>
    <property type="evidence" value="ECO:0007669"/>
    <property type="project" value="TreeGrafter"/>
</dbReference>
<protein>
    <submittedName>
        <fullName evidence="13">ASIC4</fullName>
    </submittedName>
</protein>
<feature type="transmembrane region" description="Helical" evidence="12">
    <location>
        <begin position="44"/>
        <end position="66"/>
    </location>
</feature>
<evidence type="ECO:0000256" key="11">
    <source>
        <dbReference type="RuleBase" id="RU000679"/>
    </source>
</evidence>
<evidence type="ECO:0000313" key="14">
    <source>
        <dbReference type="Proteomes" id="UP000507470"/>
    </source>
</evidence>
<dbReference type="Proteomes" id="UP000507470">
    <property type="component" value="Unassembled WGS sequence"/>
</dbReference>
<keyword evidence="7 11" id="KW-0406">Ion transport</keyword>
<sequence>MDKKGEAEDSGPGLWKDFSESTGFHGLNKMTFDKNYPARLIRSVVWSVVWLASAAILIYIIITQFLNYYSYPSLSSTYLRFDQKLQFPVVTVCTSDPIDMDTVSLYFDQSNVDDLEIPVVRYTDFYSYETAYMCGCVCRRFNANNKFVTSRYGLSYGLLFKTTSTELQIAIHDLREEPNMVRDGRTVRNGTKTFIEIHRREYISLPSPFIAYGDQICKDNTDYSFVDCKRKCYNDLLKKECSCTMDPSSTGNEPYCVDDYYTNTCAAELYGAATESSTTCVCPPECKFIKYDQVLSSVANLRDGYDHYLNIKIYFKDLSTTVTEQVPTYDGLPSLLANLGGQMGLFLGASILTITELFEFLIFIIWTVIQRRANRKNAVQNIY</sequence>
<evidence type="ECO:0000256" key="5">
    <source>
        <dbReference type="ARBA" id="ARBA00022989"/>
    </source>
</evidence>